<dbReference type="InterPro" id="IPR036397">
    <property type="entry name" value="RNaseH_sf"/>
</dbReference>
<organism evidence="3 4">
    <name type="scientific">Fragilariopsis cylindrus CCMP1102</name>
    <dbReference type="NCBI Taxonomy" id="635003"/>
    <lineage>
        <taxon>Eukaryota</taxon>
        <taxon>Sar</taxon>
        <taxon>Stramenopiles</taxon>
        <taxon>Ochrophyta</taxon>
        <taxon>Bacillariophyta</taxon>
        <taxon>Bacillariophyceae</taxon>
        <taxon>Bacillariophycidae</taxon>
        <taxon>Bacillariales</taxon>
        <taxon>Bacillariaceae</taxon>
        <taxon>Fragilariopsis</taxon>
    </lineage>
</organism>
<evidence type="ECO:0000313" key="3">
    <source>
        <dbReference type="EMBL" id="OEU19522.1"/>
    </source>
</evidence>
<evidence type="ECO:0000313" key="4">
    <source>
        <dbReference type="Proteomes" id="UP000095751"/>
    </source>
</evidence>
<evidence type="ECO:0000259" key="2">
    <source>
        <dbReference type="Pfam" id="PF21743"/>
    </source>
</evidence>
<dbReference type="Pfam" id="PF21743">
    <property type="entry name" value="PTM_DIR17_Tudor"/>
    <property type="match status" value="1"/>
</dbReference>
<proteinExistence type="predicted"/>
<feature type="domain" description="PTM/DIR17-like Tudor" evidence="2">
    <location>
        <begin position="577"/>
        <end position="620"/>
    </location>
</feature>
<dbReference type="InterPro" id="IPR012337">
    <property type="entry name" value="RNaseH-like_sf"/>
</dbReference>
<dbReference type="SUPFAM" id="SSF53098">
    <property type="entry name" value="Ribonuclease H-like"/>
    <property type="match status" value="1"/>
</dbReference>
<accession>A0A1E7FMW9</accession>
<evidence type="ECO:0000256" key="1">
    <source>
        <dbReference type="SAM" id="MobiDB-lite"/>
    </source>
</evidence>
<dbReference type="Gene3D" id="3.30.420.10">
    <property type="entry name" value="Ribonuclease H-like superfamily/Ribonuclease H"/>
    <property type="match status" value="1"/>
</dbReference>
<dbReference type="CDD" id="cd20401">
    <property type="entry name" value="Tudor_AtPTM-like"/>
    <property type="match status" value="1"/>
</dbReference>
<reference evidence="3 4" key="1">
    <citation type="submission" date="2016-09" db="EMBL/GenBank/DDBJ databases">
        <title>Extensive genetic diversity and differential bi-allelic expression allows diatom success in the polar Southern Ocean.</title>
        <authorList>
            <consortium name="DOE Joint Genome Institute"/>
            <person name="Mock T."/>
            <person name="Otillar R.P."/>
            <person name="Strauss J."/>
            <person name="Dupont C."/>
            <person name="Frickenhaus S."/>
            <person name="Maumus F."/>
            <person name="Mcmullan M."/>
            <person name="Sanges R."/>
            <person name="Schmutz J."/>
            <person name="Toseland A."/>
            <person name="Valas R."/>
            <person name="Veluchamy A."/>
            <person name="Ward B.J."/>
            <person name="Allen A."/>
            <person name="Barry K."/>
            <person name="Falciatore A."/>
            <person name="Ferrante M."/>
            <person name="Fortunato A.E."/>
            <person name="Gloeckner G."/>
            <person name="Gruber A."/>
            <person name="Hipkin R."/>
            <person name="Janech M."/>
            <person name="Kroth P."/>
            <person name="Leese F."/>
            <person name="Lindquist E."/>
            <person name="Lyon B.R."/>
            <person name="Martin J."/>
            <person name="Mayer C."/>
            <person name="Parker M."/>
            <person name="Quesneville H."/>
            <person name="Raymond J."/>
            <person name="Uhlig C."/>
            <person name="Valentin K.U."/>
            <person name="Worden A.Z."/>
            <person name="Armbrust E.V."/>
            <person name="Bowler C."/>
            <person name="Green B."/>
            <person name="Moulton V."/>
            <person name="Van Oosterhout C."/>
            <person name="Grigoriev I."/>
        </authorList>
    </citation>
    <scope>NUCLEOTIDE SEQUENCE [LARGE SCALE GENOMIC DNA]</scope>
    <source>
        <strain evidence="3 4">CCMP1102</strain>
    </source>
</reference>
<dbReference type="KEGG" id="fcy:FRACYDRAFT_181779"/>
<feature type="non-terminal residue" evidence="3">
    <location>
        <position position="1"/>
    </location>
</feature>
<dbReference type="CDD" id="cd09272">
    <property type="entry name" value="RNase_HI_RT_Ty1"/>
    <property type="match status" value="1"/>
</dbReference>
<feature type="region of interest" description="Disordered" evidence="1">
    <location>
        <begin position="1250"/>
        <end position="1277"/>
    </location>
</feature>
<gene>
    <name evidence="3" type="ORF">FRACYDRAFT_181779</name>
</gene>
<sequence>DSAATSMFLSNKHKHLGEALQHEEINVGVANTNTMNSVTTRQLQLAPELPMEAQKAHGFKEMERSLISVPVLCDADCTVVFKKKNVQVIKANKIIIEGPRDAETNLWVMPLESNNTTKPIKRPFVIQLKHTANSAYQQKSASQLQAWHHATLGAPVVTTLIKAIDKNWLTSFPGLTSNGIRKHLPKSIQTTMGHLHKVRKNLRPTDKVTAEEIMEDEEDDPDYLPPREITNREHIVQITAVNFEDLKGMTSSDQTGAFPNTSSRGNRYIMVMEDSDSGAILAVAIKSRAKEHLLAGFIEMHDTLKKAGINPVIHRIDNEFSKELIEEIESRGLKYQIAPRGNHRTIPAERAIQTVKNHFVSTLYGCDPTFPKSQWDRLLQVAILTLNMLRPSRINPAKSAYNELWGNFDFNKTPLAPPGCLIVAHERPQDRKTWADHGVKGYFIGPAKHHYRNYRVYIPATRGERTTDTIEFFPEHVQMPKTSSEDRLASVTEDLVAILQKPHPPTPFLDQGTTTNDAIDKLREIFTPRQQNESTRVPAWAATRVVGDPVENQQQFFNRNQVATRVALPTITEDEIGTKIMKNYNNTIQRGEVTSYNENERMYFIEYESGDKEQVSSRTLNRYKCIDTDKDLTQRITRLSTRLQRANMVRQNKNNPSGGKLPGHFAMTVYDEATGKMIDYKQLVNHSDKKTRESWQKSAANEFGKLLKGVGKNEDGTQRVKGSDTFHFIKRKQVPIGKKVTYARFCCDVRLQKDDINRTRLTVGGDRLPYDGKTSTETAGLETIKIHLNSTISTKNGQYAAADIGNFYTNSKLQSSEYMRIHISLIPTEIIEEYNVRQYVEADDYVYVEITGAMYGLAQSGRIANQDLQKHLAQYGYYPTKRTPGLWKHKTRPISFTLVVDDFGVKYTNKEDVDHLFTAIKEKYPLKIDWTGSKYIGIDLEWNYEKREVKLSMKGYVKRALQQFQHPTPSKHHYGPTKYVAPEYGKKVQYTTEDTTPELTLLQKNHIQKVCGKFLYDGRSVDSTQLHALNELSIKATTATEDTQAALIQFLNYCASNPDATIIYRASDMILSCDSDAAYCVAPKSRSRAGGYHYLGNKHGTQFNGPIYVLAKIIKAVMASAAEAEVGALYMNAQELAPMRTTLEELGHPQPPTPLRTDNSTADGIMNKTIKQKQSKAMDKRFYWVQDRVEQGEYRVFWAPGKVNLADYYTKYHSPATHRKLRPIYTYIEGKSPTSLQGCVEILTRTTDRPQIPLLSRTDSNSKTSQSNTKSNSNNKCLSSLLTQATQRLKDSLR</sequence>
<dbReference type="OrthoDB" id="45690at2759"/>
<dbReference type="InterPro" id="IPR047365">
    <property type="entry name" value="Tudor_AtPTM-like"/>
</dbReference>
<dbReference type="GO" id="GO:0003676">
    <property type="term" value="F:nucleic acid binding"/>
    <property type="evidence" value="ECO:0007669"/>
    <property type="project" value="InterPro"/>
</dbReference>
<dbReference type="InParanoid" id="A0A1E7FMW9"/>
<dbReference type="Proteomes" id="UP000095751">
    <property type="component" value="Unassembled WGS sequence"/>
</dbReference>
<keyword evidence="4" id="KW-1185">Reference proteome</keyword>
<protein>
    <recommendedName>
        <fullName evidence="2">PTM/DIR17-like Tudor domain-containing protein</fullName>
    </recommendedName>
</protein>
<dbReference type="EMBL" id="KV784355">
    <property type="protein sequence ID" value="OEU19522.1"/>
    <property type="molecule type" value="Genomic_DNA"/>
</dbReference>
<feature type="compositionally biased region" description="Low complexity" evidence="1">
    <location>
        <begin position="1261"/>
        <end position="1277"/>
    </location>
</feature>
<name>A0A1E7FMW9_9STRA</name>